<organism evidence="2 3">
    <name type="scientific">Jiangella asiatica</name>
    <dbReference type="NCBI Taxonomy" id="2530372"/>
    <lineage>
        <taxon>Bacteria</taxon>
        <taxon>Bacillati</taxon>
        <taxon>Actinomycetota</taxon>
        <taxon>Actinomycetes</taxon>
        <taxon>Jiangellales</taxon>
        <taxon>Jiangellaceae</taxon>
        <taxon>Jiangella</taxon>
    </lineage>
</organism>
<dbReference type="EMBL" id="SMKZ01000055">
    <property type="protein sequence ID" value="TDE00078.1"/>
    <property type="molecule type" value="Genomic_DNA"/>
</dbReference>
<proteinExistence type="predicted"/>
<dbReference type="AlphaFoldDB" id="A0A4V2Z094"/>
<evidence type="ECO:0000256" key="1">
    <source>
        <dbReference type="SAM" id="MobiDB-lite"/>
    </source>
</evidence>
<protein>
    <submittedName>
        <fullName evidence="2">Uncharacterized protein</fullName>
    </submittedName>
</protein>
<evidence type="ECO:0000313" key="3">
    <source>
        <dbReference type="Proteomes" id="UP000294739"/>
    </source>
</evidence>
<accession>A0A4V2Z094</accession>
<feature type="compositionally biased region" description="Low complexity" evidence="1">
    <location>
        <begin position="115"/>
        <end position="130"/>
    </location>
</feature>
<evidence type="ECO:0000313" key="2">
    <source>
        <dbReference type="EMBL" id="TDE00078.1"/>
    </source>
</evidence>
<gene>
    <name evidence="2" type="ORF">E1269_26525</name>
</gene>
<dbReference type="RefSeq" id="WP_131900260.1">
    <property type="nucleotide sequence ID" value="NZ_SMKZ01000055.1"/>
</dbReference>
<comment type="caution">
    <text evidence="2">The sequence shown here is derived from an EMBL/GenBank/DDBJ whole genome shotgun (WGS) entry which is preliminary data.</text>
</comment>
<keyword evidence="3" id="KW-1185">Reference proteome</keyword>
<feature type="region of interest" description="Disordered" evidence="1">
    <location>
        <begin position="90"/>
        <end position="130"/>
    </location>
</feature>
<name>A0A4V2Z094_9ACTN</name>
<reference evidence="2 3" key="1">
    <citation type="submission" date="2019-03" db="EMBL/GenBank/DDBJ databases">
        <title>Draft genome sequences of novel Actinobacteria.</title>
        <authorList>
            <person name="Sahin N."/>
            <person name="Ay H."/>
            <person name="Saygin H."/>
        </authorList>
    </citation>
    <scope>NUCLEOTIDE SEQUENCE [LARGE SCALE GENOMIC DNA]</scope>
    <source>
        <strain evidence="2 3">5K138</strain>
    </source>
</reference>
<dbReference type="Proteomes" id="UP000294739">
    <property type="component" value="Unassembled WGS sequence"/>
</dbReference>
<sequence length="130" mass="12732">MWRRSAFGRLRPMLAAALAGGLMVLAAALVTPGGDVARVGAAAGPAIHPAAEITPNALPRTCPLPADDEGCVQAAGDGDDLGPLAATVAEPVTIGPNHSSRPVASAPTEAEPDSSEPAAGSRAPPASADI</sequence>
<dbReference type="OrthoDB" id="10008807at2"/>
<dbReference type="InParanoid" id="A0A4V2Z094"/>